<gene>
    <name evidence="5" type="primary">trmH</name>
    <name evidence="5" type="ORF">NCTC4191_00242</name>
</gene>
<dbReference type="SMART" id="SM00967">
    <property type="entry name" value="SpoU_sub_bind"/>
    <property type="match status" value="1"/>
</dbReference>
<dbReference type="Gene3D" id="3.40.1280.10">
    <property type="match status" value="1"/>
</dbReference>
<evidence type="ECO:0000256" key="2">
    <source>
        <dbReference type="ARBA" id="ARBA00022679"/>
    </source>
</evidence>
<dbReference type="GO" id="GO:0005829">
    <property type="term" value="C:cytosol"/>
    <property type="evidence" value="ECO:0007669"/>
    <property type="project" value="TreeGrafter"/>
</dbReference>
<dbReference type="Pfam" id="PF00588">
    <property type="entry name" value="SpoU_methylase"/>
    <property type="match status" value="1"/>
</dbReference>
<feature type="domain" description="RNA 2-O ribose methyltransferase substrate binding" evidence="4">
    <location>
        <begin position="130"/>
        <end position="205"/>
    </location>
</feature>
<dbReference type="PANTHER" id="PTHR46429">
    <property type="entry name" value="23S RRNA (GUANOSINE-2'-O-)-METHYLTRANSFERASE RLMB"/>
    <property type="match status" value="1"/>
</dbReference>
<reference evidence="5 6" key="1">
    <citation type="submission" date="2018-06" db="EMBL/GenBank/DDBJ databases">
        <authorList>
            <consortium name="Pathogen Informatics"/>
            <person name="Doyle S."/>
        </authorList>
    </citation>
    <scope>NUCLEOTIDE SEQUENCE [LARGE SCALE GENOMIC DNA]</scope>
    <source>
        <strain evidence="5 6">NCTC4191</strain>
    </source>
</reference>
<sequence>MKPKFNENKPRFQTVDERRDNKFQTKSNRFSDDSNSNRREQRNERSSNRFEDKPRFDKPKFGGEKARFERRVHQEAREAIYPIIGKKAAGEGSVQISVKGGNNTMKEKKTGPLSPRAPEKIKKNRAEEMKVYGENACLALFKQRPDAIVRLWATVEGAKKLGDMLSYLAEHKKAYHVVDRAEMERVTGTEHHGDVCLLVKKAVPFSLEGYLQVPRKRDCLVLLDAVNNAQNVGGIIRTCAFYGVSGVIVESADTLNSSAAARVAEGGLEFVRPLETKHKQIALTQLRNAGYQIIHLTRNKQATSPAKTKLAAKTVFVLSEIPAQDIEYPEDTTVQLSFENPLNSGLNVAVSTGILLNQWYQANII</sequence>
<keyword evidence="1 5" id="KW-0489">Methyltransferase</keyword>
<organism evidence="5 6">
    <name type="scientific">Actinobacillus lignieresii</name>
    <dbReference type="NCBI Taxonomy" id="720"/>
    <lineage>
        <taxon>Bacteria</taxon>
        <taxon>Pseudomonadati</taxon>
        <taxon>Pseudomonadota</taxon>
        <taxon>Gammaproteobacteria</taxon>
        <taxon>Pasteurellales</taxon>
        <taxon>Pasteurellaceae</taxon>
        <taxon>Actinobacillus</taxon>
    </lineage>
</organism>
<keyword evidence="6" id="KW-1185">Reference proteome</keyword>
<evidence type="ECO:0000256" key="1">
    <source>
        <dbReference type="ARBA" id="ARBA00022603"/>
    </source>
</evidence>
<proteinExistence type="predicted"/>
<dbReference type="InterPro" id="IPR029028">
    <property type="entry name" value="Alpha/beta_knot_MTases"/>
</dbReference>
<dbReference type="InterPro" id="IPR029026">
    <property type="entry name" value="tRNA_m1G_MTases_N"/>
</dbReference>
<accession>A0A380TQX6</accession>
<dbReference type="SUPFAM" id="SSF75217">
    <property type="entry name" value="alpha/beta knot"/>
    <property type="match status" value="1"/>
</dbReference>
<dbReference type="Proteomes" id="UP000254253">
    <property type="component" value="Unassembled WGS sequence"/>
</dbReference>
<keyword evidence="2 5" id="KW-0808">Transferase</keyword>
<dbReference type="GO" id="GO:0141100">
    <property type="term" value="F:tRNA (guanine(18)-2'-O)-methyltransferase activity"/>
    <property type="evidence" value="ECO:0007669"/>
    <property type="project" value="UniProtKB-EC"/>
</dbReference>
<evidence type="ECO:0000259" key="4">
    <source>
        <dbReference type="SMART" id="SM00967"/>
    </source>
</evidence>
<dbReference type="SUPFAM" id="SSF55315">
    <property type="entry name" value="L30e-like"/>
    <property type="match status" value="1"/>
</dbReference>
<dbReference type="PANTHER" id="PTHR46429:SF2">
    <property type="entry name" value="TRNA_RRNA METHYLTRANSFERASE"/>
    <property type="match status" value="1"/>
</dbReference>
<evidence type="ECO:0000313" key="6">
    <source>
        <dbReference type="Proteomes" id="UP000254253"/>
    </source>
</evidence>
<dbReference type="GO" id="GO:0006396">
    <property type="term" value="P:RNA processing"/>
    <property type="evidence" value="ECO:0007669"/>
    <property type="project" value="InterPro"/>
</dbReference>
<feature type="region of interest" description="Disordered" evidence="3">
    <location>
        <begin position="1"/>
        <end position="69"/>
    </location>
</feature>
<dbReference type="PIRSF" id="PIRSF006280">
    <property type="entry name" value="YfiF_prd"/>
    <property type="match status" value="1"/>
</dbReference>
<evidence type="ECO:0000256" key="3">
    <source>
        <dbReference type="SAM" id="MobiDB-lite"/>
    </source>
</evidence>
<evidence type="ECO:0000313" key="5">
    <source>
        <dbReference type="EMBL" id="SUT90242.1"/>
    </source>
</evidence>
<dbReference type="EMBL" id="UFRN01000002">
    <property type="protein sequence ID" value="SUT90242.1"/>
    <property type="molecule type" value="Genomic_DNA"/>
</dbReference>
<dbReference type="RefSeq" id="WP_115589587.1">
    <property type="nucleotide sequence ID" value="NZ_UFRN01000002.1"/>
</dbReference>
<dbReference type="Pfam" id="PF08032">
    <property type="entry name" value="SpoU_sub_bind"/>
    <property type="match status" value="1"/>
</dbReference>
<dbReference type="AlphaFoldDB" id="A0A380TQX6"/>
<dbReference type="InterPro" id="IPR013123">
    <property type="entry name" value="SpoU_subst-bd"/>
</dbReference>
<name>A0A380TQX6_ACTLI</name>
<dbReference type="Gene3D" id="3.30.1330.30">
    <property type="match status" value="1"/>
</dbReference>
<dbReference type="EC" id="2.1.1.34" evidence="5"/>
<protein>
    <submittedName>
        <fullName evidence="5">rRNA methyltransferase</fullName>
        <ecNumber evidence="5">2.1.1.34</ecNumber>
    </submittedName>
</protein>
<dbReference type="InterPro" id="IPR029064">
    <property type="entry name" value="Ribosomal_eL30-like_sf"/>
</dbReference>
<dbReference type="InterPro" id="IPR001537">
    <property type="entry name" value="SpoU_MeTrfase"/>
</dbReference>
<dbReference type="InterPro" id="IPR004441">
    <property type="entry name" value="rRNA_MeTrfase_TrmH"/>
</dbReference>
<dbReference type="GO" id="GO:0032259">
    <property type="term" value="P:methylation"/>
    <property type="evidence" value="ECO:0007669"/>
    <property type="project" value="UniProtKB-KW"/>
</dbReference>
<feature type="region of interest" description="Disordered" evidence="3">
    <location>
        <begin position="97"/>
        <end position="117"/>
    </location>
</feature>
<dbReference type="InterPro" id="IPR016479">
    <property type="entry name" value="YfiF_prd"/>
</dbReference>
<dbReference type="GO" id="GO:0003723">
    <property type="term" value="F:RNA binding"/>
    <property type="evidence" value="ECO:0007669"/>
    <property type="project" value="InterPro"/>
</dbReference>